<dbReference type="AlphaFoldDB" id="A0AAE8QBF5"/>
<evidence type="ECO:0000313" key="1">
    <source>
        <dbReference type="EMBL" id="TBF18463.1"/>
    </source>
</evidence>
<dbReference type="Proteomes" id="UP000291892">
    <property type="component" value="Unassembled WGS sequence"/>
</dbReference>
<name>A0AAE8QBF5_9HYPH</name>
<dbReference type="EMBL" id="SIKX01000001">
    <property type="protein sequence ID" value="TBF18463.1"/>
    <property type="molecule type" value="Genomic_DNA"/>
</dbReference>
<gene>
    <name evidence="1" type="ORF">ELG94_08860</name>
</gene>
<reference evidence="1 2" key="1">
    <citation type="submission" date="2019-02" db="EMBL/GenBank/DDBJ databases">
        <title>The genomic architecture of introgression among sibling species of bacteria.</title>
        <authorList>
            <person name="Cavassim M.I.A."/>
            <person name="Moeskjaer S."/>
            <person name="Moslemi C."/>
            <person name="Fields B."/>
            <person name="Bachmann A."/>
            <person name="Vilhjalmsson B."/>
            <person name="Schierup M.H."/>
            <person name="Young J.P.W."/>
            <person name="Andersen S.U."/>
        </authorList>
    </citation>
    <scope>NUCLEOTIDE SEQUENCE [LARGE SCALE GENOMIC DNA]</scope>
    <source>
        <strain evidence="1 2">SM42</strain>
    </source>
</reference>
<proteinExistence type="predicted"/>
<evidence type="ECO:0000313" key="2">
    <source>
        <dbReference type="Proteomes" id="UP000291892"/>
    </source>
</evidence>
<organism evidence="1 2">
    <name type="scientific">Rhizobium ruizarguesonis</name>
    <dbReference type="NCBI Taxonomy" id="2081791"/>
    <lineage>
        <taxon>Bacteria</taxon>
        <taxon>Pseudomonadati</taxon>
        <taxon>Pseudomonadota</taxon>
        <taxon>Alphaproteobacteria</taxon>
        <taxon>Hyphomicrobiales</taxon>
        <taxon>Rhizobiaceae</taxon>
        <taxon>Rhizobium/Agrobacterium group</taxon>
        <taxon>Rhizobium</taxon>
    </lineage>
</organism>
<protein>
    <submittedName>
        <fullName evidence="1">Uncharacterized protein</fullName>
    </submittedName>
</protein>
<comment type="caution">
    <text evidence="1">The sequence shown here is derived from an EMBL/GenBank/DDBJ whole genome shotgun (WGS) entry which is preliminary data.</text>
</comment>
<dbReference type="RefSeq" id="WP_130822562.1">
    <property type="nucleotide sequence ID" value="NZ_SIKX01000001.1"/>
</dbReference>
<accession>A0AAE8QBF5</accession>
<sequence length="177" mass="19919">MTNFALCHREMPVLGGLLQRHINWLRTCGVPMPAIVQPELVRLAHGYRAADGRFDPDPSGPDWFAFSEDEDVIFWRPKTGELATWNGRSFALGEAVIEDASGYALDGHLHVFADPLDWLRSGRDGIVVLNWTLAFDELRHCPRVAVAESLLPTYRSQMRPARMPQVSILRKREGAAL</sequence>